<comment type="similarity">
    <text evidence="5">Belongs to the SAT4 family.</text>
</comment>
<evidence type="ECO:0000259" key="8">
    <source>
        <dbReference type="Pfam" id="PF20684"/>
    </source>
</evidence>
<dbReference type="OrthoDB" id="5283415at2759"/>
<feature type="transmembrane region" description="Helical" evidence="7">
    <location>
        <begin position="94"/>
        <end position="113"/>
    </location>
</feature>
<keyword evidence="3 7" id="KW-1133">Transmembrane helix</keyword>
<keyword evidence="2 7" id="KW-0812">Transmembrane</keyword>
<dbReference type="eggNOG" id="ENOG502SN0C">
    <property type="taxonomic scope" value="Eukaryota"/>
</dbReference>
<dbReference type="InterPro" id="IPR049326">
    <property type="entry name" value="Rhodopsin_dom_fungi"/>
</dbReference>
<dbReference type="HOGENOM" id="CLU_028200_29_1_1"/>
<gene>
    <name evidence="9" type="ORF">UCREL1_11467</name>
</gene>
<evidence type="ECO:0000256" key="6">
    <source>
        <dbReference type="SAM" id="MobiDB-lite"/>
    </source>
</evidence>
<organism evidence="9 10">
    <name type="scientific">Eutypa lata (strain UCR-EL1)</name>
    <name type="common">Grapevine dieback disease fungus</name>
    <name type="synonym">Eutypa armeniacae</name>
    <dbReference type="NCBI Taxonomy" id="1287681"/>
    <lineage>
        <taxon>Eukaryota</taxon>
        <taxon>Fungi</taxon>
        <taxon>Dikarya</taxon>
        <taxon>Ascomycota</taxon>
        <taxon>Pezizomycotina</taxon>
        <taxon>Sordariomycetes</taxon>
        <taxon>Xylariomycetidae</taxon>
        <taxon>Xylariales</taxon>
        <taxon>Diatrypaceae</taxon>
        <taxon>Eutypa</taxon>
    </lineage>
</organism>
<dbReference type="STRING" id="1287681.M7SVI7"/>
<dbReference type="OMA" id="ADDWVIC"/>
<evidence type="ECO:0000313" key="9">
    <source>
        <dbReference type="EMBL" id="EMR61591.1"/>
    </source>
</evidence>
<dbReference type="KEGG" id="ela:UCREL1_11467"/>
<evidence type="ECO:0000313" key="10">
    <source>
        <dbReference type="Proteomes" id="UP000012174"/>
    </source>
</evidence>
<keyword evidence="10" id="KW-1185">Reference proteome</keyword>
<dbReference type="PANTHER" id="PTHR33048:SF47">
    <property type="entry name" value="INTEGRAL MEMBRANE PROTEIN-RELATED"/>
    <property type="match status" value="1"/>
</dbReference>
<keyword evidence="4 7" id="KW-0472">Membrane</keyword>
<feature type="transmembrane region" description="Helical" evidence="7">
    <location>
        <begin position="20"/>
        <end position="42"/>
    </location>
</feature>
<proteinExistence type="inferred from homology"/>
<comment type="subcellular location">
    <subcellularLocation>
        <location evidence="1">Membrane</location>
        <topology evidence="1">Multi-pass membrane protein</topology>
    </subcellularLocation>
</comment>
<feature type="transmembrane region" description="Helical" evidence="7">
    <location>
        <begin position="176"/>
        <end position="202"/>
    </location>
</feature>
<feature type="domain" description="Rhodopsin" evidence="8">
    <location>
        <begin position="38"/>
        <end position="276"/>
    </location>
</feature>
<evidence type="ECO:0000256" key="2">
    <source>
        <dbReference type="ARBA" id="ARBA00022692"/>
    </source>
</evidence>
<protein>
    <submittedName>
        <fullName evidence="9">Putative cfem domain-containing protein</fullName>
    </submittedName>
</protein>
<feature type="transmembrane region" description="Helical" evidence="7">
    <location>
        <begin position="134"/>
        <end position="156"/>
    </location>
</feature>
<reference evidence="10" key="1">
    <citation type="journal article" date="2013" name="Genome Announc.">
        <title>Draft genome sequence of the grapevine dieback fungus Eutypa lata UCR-EL1.</title>
        <authorList>
            <person name="Blanco-Ulate B."/>
            <person name="Rolshausen P.E."/>
            <person name="Cantu D."/>
        </authorList>
    </citation>
    <scope>NUCLEOTIDE SEQUENCE [LARGE SCALE GENOMIC DNA]</scope>
    <source>
        <strain evidence="10">UCR-EL1</strain>
    </source>
</reference>
<name>M7SVI7_EUTLA</name>
<feature type="transmembrane region" description="Helical" evidence="7">
    <location>
        <begin position="54"/>
        <end position="74"/>
    </location>
</feature>
<dbReference type="GO" id="GO:0016020">
    <property type="term" value="C:membrane"/>
    <property type="evidence" value="ECO:0007669"/>
    <property type="project" value="UniProtKB-SubCell"/>
</dbReference>
<feature type="region of interest" description="Disordered" evidence="6">
    <location>
        <begin position="290"/>
        <end position="320"/>
    </location>
</feature>
<sequence>MSADSQATAPANPTTWLQNLGIAIEIICPALALIVTLLRIYVRVSTKSFGWDDGSICLAMVLSLALAVGSIIVMKEMYIGIHFWDIPDPFNPTMGLIWIYVVGAVYNPILALVKQSVLIFLLRFSGVKAFIRQIVWATIVFNGALMVAVFFVVLFQCIPIEVNWNPLVQGNCIKQFSFGVSTACLTILTDLIAVILPFYIFLGLKMNKRRKIGLMAVFMLGILVTVVSIIRLYFLAQNFTDMNPDKNFSIGFCVSSIECNLAILTASAPALWPLIRSWVPGLASTHDRSYGPQKYGSAGHRQQGWIRTHDGPPRTTDSSYALKEMGGSKLRTEVRSARDSDEEILTGTGILRTTQFSVSNDDEETQRTGSHPNGGFDDSKASNGDSL</sequence>
<evidence type="ECO:0000256" key="5">
    <source>
        <dbReference type="ARBA" id="ARBA00038359"/>
    </source>
</evidence>
<dbReference type="InterPro" id="IPR052337">
    <property type="entry name" value="SAT4-like"/>
</dbReference>
<evidence type="ECO:0000256" key="7">
    <source>
        <dbReference type="SAM" id="Phobius"/>
    </source>
</evidence>
<evidence type="ECO:0000256" key="1">
    <source>
        <dbReference type="ARBA" id="ARBA00004141"/>
    </source>
</evidence>
<dbReference type="AlphaFoldDB" id="M7SVI7"/>
<evidence type="ECO:0000256" key="3">
    <source>
        <dbReference type="ARBA" id="ARBA00022989"/>
    </source>
</evidence>
<feature type="region of interest" description="Disordered" evidence="6">
    <location>
        <begin position="348"/>
        <end position="387"/>
    </location>
</feature>
<dbReference type="PANTHER" id="PTHR33048">
    <property type="entry name" value="PTH11-LIKE INTEGRAL MEMBRANE PROTEIN (AFU_ORTHOLOGUE AFUA_5G11245)"/>
    <property type="match status" value="1"/>
</dbReference>
<accession>M7SVI7</accession>
<dbReference type="EMBL" id="KB707583">
    <property type="protein sequence ID" value="EMR61591.1"/>
    <property type="molecule type" value="Genomic_DNA"/>
</dbReference>
<dbReference type="Pfam" id="PF20684">
    <property type="entry name" value="Fung_rhodopsin"/>
    <property type="match status" value="1"/>
</dbReference>
<evidence type="ECO:0000256" key="4">
    <source>
        <dbReference type="ARBA" id="ARBA00023136"/>
    </source>
</evidence>
<dbReference type="Proteomes" id="UP000012174">
    <property type="component" value="Unassembled WGS sequence"/>
</dbReference>
<feature type="transmembrane region" description="Helical" evidence="7">
    <location>
        <begin position="214"/>
        <end position="236"/>
    </location>
</feature>